<dbReference type="AlphaFoldDB" id="A0AAD6Y3F1"/>
<reference evidence="3" key="1">
    <citation type="submission" date="2023-03" db="EMBL/GenBank/DDBJ databases">
        <title>Massive genome expansion in bonnet fungi (Mycena s.s.) driven by repeated elements and novel gene families across ecological guilds.</title>
        <authorList>
            <consortium name="Lawrence Berkeley National Laboratory"/>
            <person name="Harder C.B."/>
            <person name="Miyauchi S."/>
            <person name="Viragh M."/>
            <person name="Kuo A."/>
            <person name="Thoen E."/>
            <person name="Andreopoulos B."/>
            <person name="Lu D."/>
            <person name="Skrede I."/>
            <person name="Drula E."/>
            <person name="Henrissat B."/>
            <person name="Morin E."/>
            <person name="Kohler A."/>
            <person name="Barry K."/>
            <person name="LaButti K."/>
            <person name="Morin E."/>
            <person name="Salamov A."/>
            <person name="Lipzen A."/>
            <person name="Mereny Z."/>
            <person name="Hegedus B."/>
            <person name="Baldrian P."/>
            <person name="Stursova M."/>
            <person name="Weitz H."/>
            <person name="Taylor A."/>
            <person name="Grigoriev I.V."/>
            <person name="Nagy L.G."/>
            <person name="Martin F."/>
            <person name="Kauserud H."/>
        </authorList>
    </citation>
    <scope>NUCLEOTIDE SEQUENCE</scope>
    <source>
        <strain evidence="3">9144</strain>
    </source>
</reference>
<proteinExistence type="predicted"/>
<feature type="chain" id="PRO_5042016609" evidence="2">
    <location>
        <begin position="22"/>
        <end position="167"/>
    </location>
</feature>
<name>A0AAD6Y3F1_9AGAR</name>
<evidence type="ECO:0000256" key="1">
    <source>
        <dbReference type="SAM" id="MobiDB-lite"/>
    </source>
</evidence>
<feature type="region of interest" description="Disordered" evidence="1">
    <location>
        <begin position="114"/>
        <end position="136"/>
    </location>
</feature>
<keyword evidence="4" id="KW-1185">Reference proteome</keyword>
<dbReference type="EMBL" id="JARJCW010000119">
    <property type="protein sequence ID" value="KAJ7192538.1"/>
    <property type="molecule type" value="Genomic_DNA"/>
</dbReference>
<comment type="caution">
    <text evidence="3">The sequence shown here is derived from an EMBL/GenBank/DDBJ whole genome shotgun (WGS) entry which is preliminary data.</text>
</comment>
<protein>
    <submittedName>
        <fullName evidence="3">Uncharacterized protein</fullName>
    </submittedName>
</protein>
<sequence>MVAATLFVLPFFFLAAPLVTAEPDAVARQTSNSDCASTAACMAYNAALGTLDDCTQTVIQNEATCLTCQVTAGGSTLETAQIQLNGSIDVCGDEGKPVDPITLPFNGSVASGTGTGSAPAASGTAPSPPAGSSPAAAKPGSALGAKCGTSTVVASVLVILSFTAMFV</sequence>
<evidence type="ECO:0000313" key="3">
    <source>
        <dbReference type="EMBL" id="KAJ7192538.1"/>
    </source>
</evidence>
<accession>A0AAD6Y3F1</accession>
<evidence type="ECO:0000313" key="4">
    <source>
        <dbReference type="Proteomes" id="UP001219525"/>
    </source>
</evidence>
<organism evidence="3 4">
    <name type="scientific">Mycena pura</name>
    <dbReference type="NCBI Taxonomy" id="153505"/>
    <lineage>
        <taxon>Eukaryota</taxon>
        <taxon>Fungi</taxon>
        <taxon>Dikarya</taxon>
        <taxon>Basidiomycota</taxon>
        <taxon>Agaricomycotina</taxon>
        <taxon>Agaricomycetes</taxon>
        <taxon>Agaricomycetidae</taxon>
        <taxon>Agaricales</taxon>
        <taxon>Marasmiineae</taxon>
        <taxon>Mycenaceae</taxon>
        <taxon>Mycena</taxon>
    </lineage>
</organism>
<dbReference type="Proteomes" id="UP001219525">
    <property type="component" value="Unassembled WGS sequence"/>
</dbReference>
<feature type="signal peptide" evidence="2">
    <location>
        <begin position="1"/>
        <end position="21"/>
    </location>
</feature>
<feature type="compositionally biased region" description="Low complexity" evidence="1">
    <location>
        <begin position="114"/>
        <end position="125"/>
    </location>
</feature>
<keyword evidence="2" id="KW-0732">Signal</keyword>
<evidence type="ECO:0000256" key="2">
    <source>
        <dbReference type="SAM" id="SignalP"/>
    </source>
</evidence>
<gene>
    <name evidence="3" type="ORF">GGX14DRAFT_480043</name>
</gene>